<dbReference type="InterPro" id="IPR045851">
    <property type="entry name" value="AMP-bd_C_sf"/>
</dbReference>
<dbReference type="Pfam" id="PF00501">
    <property type="entry name" value="AMP-binding"/>
    <property type="match status" value="1"/>
</dbReference>
<reference evidence="3 4" key="1">
    <citation type="submission" date="2022-12" db="EMBL/GenBank/DDBJ databases">
        <title>Genomic features and morphological characterization of a novel Knufia sp. strain isolated from spacecraft assembly facility.</title>
        <authorList>
            <person name="Teixeira M."/>
            <person name="Chander A.M."/>
            <person name="Stajich J.E."/>
            <person name="Venkateswaran K."/>
        </authorList>
    </citation>
    <scope>NUCLEOTIDE SEQUENCE [LARGE SCALE GENOMIC DNA]</scope>
    <source>
        <strain evidence="3 4">FJI-L2-BK-P2</strain>
    </source>
</reference>
<dbReference type="PANTHER" id="PTHR42921">
    <property type="entry name" value="ACETOACETYL-COA SYNTHETASE"/>
    <property type="match status" value="1"/>
</dbReference>
<feature type="domain" description="AMP-dependent synthetase/ligase" evidence="2">
    <location>
        <begin position="123"/>
        <end position="450"/>
    </location>
</feature>
<comment type="caution">
    <text evidence="3">The sequence shown here is derived from an EMBL/GenBank/DDBJ whole genome shotgun (WGS) entry which is preliminary data.</text>
</comment>
<evidence type="ECO:0000256" key="1">
    <source>
        <dbReference type="SAM" id="MobiDB-lite"/>
    </source>
</evidence>
<dbReference type="Proteomes" id="UP001316803">
    <property type="component" value="Unassembled WGS sequence"/>
</dbReference>
<protein>
    <recommendedName>
        <fullName evidence="2">AMP-dependent synthetase/ligase domain-containing protein</fullName>
    </recommendedName>
</protein>
<dbReference type="InterPro" id="IPR020845">
    <property type="entry name" value="AMP-binding_CS"/>
</dbReference>
<dbReference type="GO" id="GO:0030729">
    <property type="term" value="F:acetoacetate-CoA ligase activity"/>
    <property type="evidence" value="ECO:0007669"/>
    <property type="project" value="TreeGrafter"/>
</dbReference>
<dbReference type="Gene3D" id="3.30.300.30">
    <property type="match status" value="1"/>
</dbReference>
<dbReference type="PANTHER" id="PTHR42921:SF4">
    <property type="entry name" value="ACETOACETYL-COA SYNTHASE (AFU_ORTHOLOGUE AFUA_8G04770)"/>
    <property type="match status" value="1"/>
</dbReference>
<dbReference type="InterPro" id="IPR042099">
    <property type="entry name" value="ANL_N_sf"/>
</dbReference>
<organism evidence="3 4">
    <name type="scientific">Knufia fluminis</name>
    <dbReference type="NCBI Taxonomy" id="191047"/>
    <lineage>
        <taxon>Eukaryota</taxon>
        <taxon>Fungi</taxon>
        <taxon>Dikarya</taxon>
        <taxon>Ascomycota</taxon>
        <taxon>Pezizomycotina</taxon>
        <taxon>Eurotiomycetes</taxon>
        <taxon>Chaetothyriomycetidae</taxon>
        <taxon>Chaetothyriales</taxon>
        <taxon>Trichomeriaceae</taxon>
        <taxon>Knufia</taxon>
    </lineage>
</organism>
<evidence type="ECO:0000259" key="2">
    <source>
        <dbReference type="Pfam" id="PF00501"/>
    </source>
</evidence>
<dbReference type="InterPro" id="IPR000873">
    <property type="entry name" value="AMP-dep_synth/lig_dom"/>
</dbReference>
<sequence length="757" mass="84720">MSHNPVGLPVSFAQNGAQWQDRSRKVPRVLWRPKDPENTPMSRYRQHINRKFKLDLKTSHDLHRWSCEHPHDFWIDLYKHTEIIPPLPAGTKHAYDPNAKFRDIPTWFEGHKLNFAENLLMPNVRRDPNAIALTGLREGNLDDPEHITWSELHELARITRAALLHHGIKQGDVVAALMSNSIWIIVIFLATASIGGIFTSISPDMGLSGCLSRLAQVTPKLLFTDTDYAARGKRISLLQKIRDILDGLPSSQKNPEVIFVPTTHAPHKVHHNTITPTIPTDLGITLSTFLSITHPSDTPLEFTRLPTDAPLFILYSSGTTGPPKCIVSSHMSILNYRKIAYLHNSLTPSSVVFQYSSTSWILWNVMLGHMTVGARLITFDGNPLHPDAGTPLEICERYGATYWGTSPRYLLELEQQTTSGALKRTFDLSKLTLVTTTGAPLLPSQMDFFYSPLFPTKHSTSAIHMSSVAGGTDIASSWIASNPSGPVYSNEMQLFALGHDCDIISQDPKSTTRMIWDAATKSRKRTQITEWKSVGDTSEPGELVCRKPIPSAPVFFWGDDKNKSKYMDAYFNRFPAVTNTETGEVEEYADLWAQHDLTTRNPVTGGLQILGRSDTTLNPSGIRFGSSEIYHVIEAPPFNALINDSLCVGRRRKGDQDEVVFLFVIPTKGVVVDEELLDKVRGAIRTNLSARHVPKFIFQVKEIPYTLNGKRVENVIKKIISGVDVTPSSTISNPGCLEEYRQYRDVERQPSSRSSKL</sequence>
<feature type="region of interest" description="Disordered" evidence="1">
    <location>
        <begin position="1"/>
        <end position="24"/>
    </location>
</feature>
<dbReference type="EMBL" id="JAKLMC020000007">
    <property type="protein sequence ID" value="KAK5955378.1"/>
    <property type="molecule type" value="Genomic_DNA"/>
</dbReference>
<evidence type="ECO:0000313" key="4">
    <source>
        <dbReference type="Proteomes" id="UP001316803"/>
    </source>
</evidence>
<name>A0AAN8F2T9_9EURO</name>
<proteinExistence type="predicted"/>
<dbReference type="Gene3D" id="3.40.50.12780">
    <property type="entry name" value="N-terminal domain of ligase-like"/>
    <property type="match status" value="1"/>
</dbReference>
<accession>A0AAN8F2T9</accession>
<gene>
    <name evidence="3" type="ORF">OHC33_004061</name>
</gene>
<evidence type="ECO:0000313" key="3">
    <source>
        <dbReference type="EMBL" id="KAK5955378.1"/>
    </source>
</evidence>
<keyword evidence="4" id="KW-1185">Reference proteome</keyword>
<dbReference type="SUPFAM" id="SSF56801">
    <property type="entry name" value="Acetyl-CoA synthetase-like"/>
    <property type="match status" value="1"/>
</dbReference>
<dbReference type="AlphaFoldDB" id="A0AAN8F2T9"/>
<dbReference type="PROSITE" id="PS00455">
    <property type="entry name" value="AMP_BINDING"/>
    <property type="match status" value="1"/>
</dbReference>